<evidence type="ECO:0000259" key="3">
    <source>
        <dbReference type="Pfam" id="PF05175"/>
    </source>
</evidence>
<dbReference type="OrthoDB" id="5383291at2"/>
<evidence type="ECO:0000256" key="2">
    <source>
        <dbReference type="ARBA" id="ARBA00022691"/>
    </source>
</evidence>
<accession>A0A562ZWA3</accession>
<dbReference type="EMBL" id="VOBQ01000002">
    <property type="protein sequence ID" value="TWO72899.1"/>
    <property type="molecule type" value="Genomic_DNA"/>
</dbReference>
<dbReference type="GO" id="GO:0032259">
    <property type="term" value="P:methylation"/>
    <property type="evidence" value="ECO:0007669"/>
    <property type="project" value="UniProtKB-KW"/>
</dbReference>
<dbReference type="PANTHER" id="PTHR18895">
    <property type="entry name" value="HEMK METHYLTRANSFERASE"/>
    <property type="match status" value="1"/>
</dbReference>
<evidence type="ECO:0000313" key="4">
    <source>
        <dbReference type="EMBL" id="TWO72899.1"/>
    </source>
</evidence>
<sequence length="317" mass="33947">MSSALVASLVDTGRWLRQQGYRFVTPTPATHARVLRRDPTAAARNLRDAFGWSRPFRPGLVPSRLLEALRSAQLVVPLPDGLLASRARFSTLGDLLLAHSAYPTTQPDAVFFGPDTYRFAALVESELQRLALVQGARILDVGCGSGAGGLLVAWSSRATGPQVMLTDINASALEFAKANATLAAVEGVSFAQGDLYACVAGEFDLILANPPYLNDGAARTYRHGGGAWGGALSERIVHEGLPRLRPGGRLVLYTGAAIVAGEDPLRDALKPALEDRGWPWSWRELDPDVFGEELEEPAYAGAERIAAVALVVQRPAR</sequence>
<keyword evidence="1 4" id="KW-0489">Methyltransferase</keyword>
<organism evidence="4 5">
    <name type="scientific">Caenimonas sedimenti</name>
    <dbReference type="NCBI Taxonomy" id="2596921"/>
    <lineage>
        <taxon>Bacteria</taxon>
        <taxon>Pseudomonadati</taxon>
        <taxon>Pseudomonadota</taxon>
        <taxon>Betaproteobacteria</taxon>
        <taxon>Burkholderiales</taxon>
        <taxon>Comamonadaceae</taxon>
        <taxon>Caenimonas</taxon>
    </lineage>
</organism>
<protein>
    <submittedName>
        <fullName evidence="4">Class I SAM-dependent methyltransferase</fullName>
    </submittedName>
</protein>
<dbReference type="Gene3D" id="3.40.50.150">
    <property type="entry name" value="Vaccinia Virus protein VP39"/>
    <property type="match status" value="1"/>
</dbReference>
<dbReference type="InterPro" id="IPR050320">
    <property type="entry name" value="N5-glutamine_MTase"/>
</dbReference>
<dbReference type="InterPro" id="IPR007848">
    <property type="entry name" value="Small_mtfrase_dom"/>
</dbReference>
<dbReference type="InterPro" id="IPR029063">
    <property type="entry name" value="SAM-dependent_MTases_sf"/>
</dbReference>
<dbReference type="PROSITE" id="PS00092">
    <property type="entry name" value="N6_MTASE"/>
    <property type="match status" value="1"/>
</dbReference>
<name>A0A562ZWA3_9BURK</name>
<dbReference type="Proteomes" id="UP000318199">
    <property type="component" value="Unassembled WGS sequence"/>
</dbReference>
<keyword evidence="5" id="KW-1185">Reference proteome</keyword>
<dbReference type="SUPFAM" id="SSF53335">
    <property type="entry name" value="S-adenosyl-L-methionine-dependent methyltransferases"/>
    <property type="match status" value="1"/>
</dbReference>
<keyword evidence="2" id="KW-0949">S-adenosyl-L-methionine</keyword>
<feature type="domain" description="Methyltransferase small" evidence="3">
    <location>
        <begin position="130"/>
        <end position="252"/>
    </location>
</feature>
<keyword evidence="4" id="KW-0808">Transferase</keyword>
<dbReference type="InterPro" id="IPR002052">
    <property type="entry name" value="DNA_methylase_N6_adenine_CS"/>
</dbReference>
<dbReference type="GO" id="GO:0003676">
    <property type="term" value="F:nucleic acid binding"/>
    <property type="evidence" value="ECO:0007669"/>
    <property type="project" value="InterPro"/>
</dbReference>
<proteinExistence type="predicted"/>
<comment type="caution">
    <text evidence="4">The sequence shown here is derived from an EMBL/GenBank/DDBJ whole genome shotgun (WGS) entry which is preliminary data.</text>
</comment>
<reference evidence="4 5" key="1">
    <citation type="submission" date="2019-07" db="EMBL/GenBank/DDBJ databases">
        <title>Caenimonas sedimenti sp. nov., isolated from activated sludge.</title>
        <authorList>
            <person name="Xu J."/>
        </authorList>
    </citation>
    <scope>NUCLEOTIDE SEQUENCE [LARGE SCALE GENOMIC DNA]</scope>
    <source>
        <strain evidence="4 5">HX-9-20</strain>
    </source>
</reference>
<dbReference type="AlphaFoldDB" id="A0A562ZWA3"/>
<dbReference type="GO" id="GO:0036009">
    <property type="term" value="F:protein-glutamine N-methyltransferase activity"/>
    <property type="evidence" value="ECO:0007669"/>
    <property type="project" value="TreeGrafter"/>
</dbReference>
<evidence type="ECO:0000313" key="5">
    <source>
        <dbReference type="Proteomes" id="UP000318199"/>
    </source>
</evidence>
<gene>
    <name evidence="4" type="ORF">FN976_01255</name>
</gene>
<evidence type="ECO:0000256" key="1">
    <source>
        <dbReference type="ARBA" id="ARBA00022603"/>
    </source>
</evidence>
<dbReference type="PANTHER" id="PTHR18895:SF74">
    <property type="entry name" value="MTRF1L RELEASE FACTOR GLUTAMINE METHYLTRANSFERASE"/>
    <property type="match status" value="1"/>
</dbReference>
<dbReference type="CDD" id="cd02440">
    <property type="entry name" value="AdoMet_MTases"/>
    <property type="match status" value="1"/>
</dbReference>
<dbReference type="Pfam" id="PF05175">
    <property type="entry name" value="MTS"/>
    <property type="match status" value="1"/>
</dbReference>
<dbReference type="RefSeq" id="WP_145890179.1">
    <property type="nucleotide sequence ID" value="NZ_VOBQ01000002.1"/>
</dbReference>